<evidence type="ECO:0000256" key="1">
    <source>
        <dbReference type="SAM" id="SignalP"/>
    </source>
</evidence>
<organism evidence="2 3">
    <name type="scientific">Marinobacterium nitratireducens</name>
    <dbReference type="NCBI Taxonomy" id="518897"/>
    <lineage>
        <taxon>Bacteria</taxon>
        <taxon>Pseudomonadati</taxon>
        <taxon>Pseudomonadota</taxon>
        <taxon>Gammaproteobacteria</taxon>
        <taxon>Oceanospirillales</taxon>
        <taxon>Oceanospirillaceae</taxon>
        <taxon>Marinobacterium</taxon>
    </lineage>
</organism>
<comment type="caution">
    <text evidence="2">The sequence shown here is derived from an EMBL/GenBank/DDBJ whole genome shotgun (WGS) entry which is preliminary data.</text>
</comment>
<dbReference type="Pfam" id="PF07148">
    <property type="entry name" value="MalM"/>
    <property type="match status" value="1"/>
</dbReference>
<accession>A0A917ZNG1</accession>
<proteinExistence type="predicted"/>
<evidence type="ECO:0000313" key="2">
    <source>
        <dbReference type="EMBL" id="GGO87387.1"/>
    </source>
</evidence>
<dbReference type="RefSeq" id="WP_188862445.1">
    <property type="nucleotide sequence ID" value="NZ_BMLT01000012.1"/>
</dbReference>
<feature type="signal peptide" evidence="1">
    <location>
        <begin position="1"/>
        <end position="22"/>
    </location>
</feature>
<gene>
    <name evidence="2" type="ORF">GCM10011348_40470</name>
</gene>
<sequence length="289" mass="31022">MKTLVSLPLLCIGLWLATPVQAQPSVPSSAPASCCQTLSTLPFRDLPVGAKLSISISDDTPRFRFDEGDSRFVAFRLPDAGRSFEVTLTSLVAEEVFQPRVLLLDSAMRPTRVFDADAFPYRPARGFAPDALQGRLRIDGERYLIVYTTPYQRSGATRLEHPAKTFARAHGNEPPSIPDPVVPHGDTGLIEIRLDAQGGFAPGQRLLQPLLAVAGTAGAEAAQGTVAPPEAAQEDALPETERYFRGAIDAALSSGDLDRALRLAEEARKAGAEGARSHLLERLQSGLEG</sequence>
<dbReference type="GO" id="GO:0042597">
    <property type="term" value="C:periplasmic space"/>
    <property type="evidence" value="ECO:0007669"/>
    <property type="project" value="InterPro"/>
</dbReference>
<feature type="chain" id="PRO_5037272547" evidence="1">
    <location>
        <begin position="23"/>
        <end position="289"/>
    </location>
</feature>
<dbReference type="GO" id="GO:0008643">
    <property type="term" value="P:carbohydrate transport"/>
    <property type="evidence" value="ECO:0007669"/>
    <property type="project" value="InterPro"/>
</dbReference>
<protein>
    <submittedName>
        <fullName evidence="2">Maltose operon protein</fullName>
    </submittedName>
</protein>
<keyword evidence="3" id="KW-1185">Reference proteome</keyword>
<dbReference type="EMBL" id="BMLT01000012">
    <property type="protein sequence ID" value="GGO87387.1"/>
    <property type="molecule type" value="Genomic_DNA"/>
</dbReference>
<evidence type="ECO:0000313" key="3">
    <source>
        <dbReference type="Proteomes" id="UP000599578"/>
    </source>
</evidence>
<dbReference type="Proteomes" id="UP000599578">
    <property type="component" value="Unassembled WGS sequence"/>
</dbReference>
<reference evidence="2 3" key="1">
    <citation type="journal article" date="2014" name="Int. J. Syst. Evol. Microbiol.">
        <title>Complete genome sequence of Corynebacterium casei LMG S-19264T (=DSM 44701T), isolated from a smear-ripened cheese.</title>
        <authorList>
            <consortium name="US DOE Joint Genome Institute (JGI-PGF)"/>
            <person name="Walter F."/>
            <person name="Albersmeier A."/>
            <person name="Kalinowski J."/>
            <person name="Ruckert C."/>
        </authorList>
    </citation>
    <scope>NUCLEOTIDE SEQUENCE [LARGE SCALE GENOMIC DNA]</scope>
    <source>
        <strain evidence="2 3">CGMCC 1.7286</strain>
    </source>
</reference>
<keyword evidence="1" id="KW-0732">Signal</keyword>
<name>A0A917ZNG1_9GAMM</name>
<dbReference type="AlphaFoldDB" id="A0A917ZNG1"/>
<dbReference type="InterPro" id="IPR010794">
    <property type="entry name" value="MalM"/>
</dbReference>